<evidence type="ECO:0000256" key="1">
    <source>
        <dbReference type="ARBA" id="ARBA00022801"/>
    </source>
</evidence>
<keyword evidence="5" id="KW-1185">Reference proteome</keyword>
<dbReference type="InterPro" id="IPR000639">
    <property type="entry name" value="Epox_hydrolase-like"/>
</dbReference>
<evidence type="ECO:0000313" key="5">
    <source>
        <dbReference type="Proteomes" id="UP000660729"/>
    </source>
</evidence>
<comment type="caution">
    <text evidence="4">The sequence shown here is derived from an EMBL/GenBank/DDBJ whole genome shotgun (WGS) entry which is preliminary data.</text>
</comment>
<proteinExistence type="inferred from homology"/>
<dbReference type="InterPro" id="IPR000073">
    <property type="entry name" value="AB_hydrolase_1"/>
</dbReference>
<evidence type="ECO:0000256" key="2">
    <source>
        <dbReference type="ARBA" id="ARBA00038334"/>
    </source>
</evidence>
<feature type="domain" description="AB hydrolase-1" evidence="3">
    <location>
        <begin position="58"/>
        <end position="148"/>
    </location>
</feature>
<dbReference type="OrthoDB" id="408373at2759"/>
<dbReference type="SUPFAM" id="SSF53474">
    <property type="entry name" value="alpha/beta-Hydrolases"/>
    <property type="match status" value="1"/>
</dbReference>
<dbReference type="EMBL" id="JABCIY010000209">
    <property type="protein sequence ID" value="KAF7188445.1"/>
    <property type="molecule type" value="Genomic_DNA"/>
</dbReference>
<dbReference type="InterPro" id="IPR029058">
    <property type="entry name" value="AB_hydrolase_fold"/>
</dbReference>
<name>A0A8H6RAS3_9PEZI</name>
<comment type="similarity">
    <text evidence="2">Belongs to the AB hydrolase superfamily. Epoxide hydrolase family.</text>
</comment>
<dbReference type="GO" id="GO:0016787">
    <property type="term" value="F:hydrolase activity"/>
    <property type="evidence" value="ECO:0007669"/>
    <property type="project" value="UniProtKB-KW"/>
</dbReference>
<keyword evidence="1 4" id="KW-0378">Hydrolase</keyword>
<dbReference type="AlphaFoldDB" id="A0A8H6RAS3"/>
<organism evidence="4 5">
    <name type="scientific">Pseudocercospora fuligena</name>
    <dbReference type="NCBI Taxonomy" id="685502"/>
    <lineage>
        <taxon>Eukaryota</taxon>
        <taxon>Fungi</taxon>
        <taxon>Dikarya</taxon>
        <taxon>Ascomycota</taxon>
        <taxon>Pezizomycotina</taxon>
        <taxon>Dothideomycetes</taxon>
        <taxon>Dothideomycetidae</taxon>
        <taxon>Mycosphaerellales</taxon>
        <taxon>Mycosphaerellaceae</taxon>
        <taxon>Pseudocercospora</taxon>
    </lineage>
</organism>
<protein>
    <submittedName>
        <fullName evidence="4">Soluble epoxide hydrolase</fullName>
    </submittedName>
</protein>
<dbReference type="PANTHER" id="PTHR43329">
    <property type="entry name" value="EPOXIDE HYDROLASE"/>
    <property type="match status" value="1"/>
</dbReference>
<dbReference type="Proteomes" id="UP000660729">
    <property type="component" value="Unassembled WGS sequence"/>
</dbReference>
<evidence type="ECO:0000259" key="3">
    <source>
        <dbReference type="Pfam" id="PF00561"/>
    </source>
</evidence>
<dbReference type="Pfam" id="PF00561">
    <property type="entry name" value="Abhydrolase_1"/>
    <property type="match status" value="1"/>
</dbReference>
<evidence type="ECO:0000313" key="4">
    <source>
        <dbReference type="EMBL" id="KAF7188445.1"/>
    </source>
</evidence>
<dbReference type="PRINTS" id="PR00412">
    <property type="entry name" value="EPOXHYDRLASE"/>
</dbReference>
<gene>
    <name evidence="4" type="ORF">HII31_10107</name>
</gene>
<dbReference type="Gene3D" id="3.40.50.1820">
    <property type="entry name" value="alpha/beta hydrolase"/>
    <property type="match status" value="1"/>
</dbReference>
<reference evidence="4" key="1">
    <citation type="submission" date="2020-04" db="EMBL/GenBank/DDBJ databases">
        <title>Draft genome resource of the tomato pathogen Pseudocercospora fuligena.</title>
        <authorList>
            <person name="Zaccaron A."/>
        </authorList>
    </citation>
    <scope>NUCLEOTIDE SEQUENCE</scope>
    <source>
        <strain evidence="4">PF001</strain>
    </source>
</reference>
<accession>A0A8H6RAS3</accession>
<sequence>MTTAGRGITPANKIDDSRWIQNRVKVAENTLDSPSTEDGIYIAYISCPPPDTKDVKGTVLLIHGFPQTSYQFRRVITPISDAGYHVIAPDHRGAGGSSKPWNGYTKGVMAEDLHTLLQKIGVKEKVHLVGHDIGGMIAHAFALKFPDDTASIAWGECPLPGTPFYDKFKNSMGAFHFTFHNVPDLPELLVQGKERVYLKHFYDRHAANVNAISTHDLDVYATEFAQPGALRAGFNVYRTFEQDGVENNAWLKTSAGEKSPVRCLTLWGGGSWATEEDALGMCEPFYENAKFEAIAGAGHWAAEEKPAEFVTSLLKFFAQD</sequence>